<dbReference type="Pfam" id="PF02583">
    <property type="entry name" value="Trns_repr_metal"/>
    <property type="match status" value="1"/>
</dbReference>
<name>A0A4R2TPQ0_9FIRM</name>
<dbReference type="PANTHER" id="PTHR33677">
    <property type="entry name" value="TRANSCRIPTIONAL REPRESSOR FRMR-RELATED"/>
    <property type="match status" value="1"/>
</dbReference>
<reference evidence="1 2" key="1">
    <citation type="submission" date="2019-03" db="EMBL/GenBank/DDBJ databases">
        <title>Genomic Encyclopedia of Type Strains, Phase IV (KMG-IV): sequencing the most valuable type-strain genomes for metagenomic binning, comparative biology and taxonomic classification.</title>
        <authorList>
            <person name="Goeker M."/>
        </authorList>
    </citation>
    <scope>NUCLEOTIDE SEQUENCE [LARGE SCALE GENOMIC DNA]</scope>
    <source>
        <strain evidence="1 2">DSM 100013</strain>
    </source>
</reference>
<evidence type="ECO:0000313" key="1">
    <source>
        <dbReference type="EMBL" id="TCP96962.1"/>
    </source>
</evidence>
<keyword evidence="2" id="KW-1185">Reference proteome</keyword>
<gene>
    <name evidence="1" type="ORF">EDD79_104811</name>
</gene>
<dbReference type="GO" id="GO:0045892">
    <property type="term" value="P:negative regulation of DNA-templated transcription"/>
    <property type="evidence" value="ECO:0007669"/>
    <property type="project" value="UniProtKB-ARBA"/>
</dbReference>
<dbReference type="RefSeq" id="WP_132849518.1">
    <property type="nucleotide sequence ID" value="NZ_CP058648.1"/>
</dbReference>
<dbReference type="EMBL" id="SLYC01000048">
    <property type="protein sequence ID" value="TCP96962.1"/>
    <property type="molecule type" value="Genomic_DNA"/>
</dbReference>
<organism evidence="1 2">
    <name type="scientific">Serpentinicella alkaliphila</name>
    <dbReference type="NCBI Taxonomy" id="1734049"/>
    <lineage>
        <taxon>Bacteria</taxon>
        <taxon>Bacillati</taxon>
        <taxon>Bacillota</taxon>
        <taxon>Clostridia</taxon>
        <taxon>Peptostreptococcales</taxon>
        <taxon>Natronincolaceae</taxon>
        <taxon>Serpentinicella</taxon>
    </lineage>
</organism>
<dbReference type="Gene3D" id="1.20.58.1000">
    <property type="entry name" value="Metal-sensitive repressor, helix protomer"/>
    <property type="match status" value="1"/>
</dbReference>
<proteinExistence type="predicted"/>
<evidence type="ECO:0000313" key="2">
    <source>
        <dbReference type="Proteomes" id="UP000295504"/>
    </source>
</evidence>
<dbReference type="Proteomes" id="UP000295504">
    <property type="component" value="Unassembled WGS sequence"/>
</dbReference>
<dbReference type="OrthoDB" id="9811244at2"/>
<dbReference type="GO" id="GO:0046872">
    <property type="term" value="F:metal ion binding"/>
    <property type="evidence" value="ECO:0007669"/>
    <property type="project" value="InterPro"/>
</dbReference>
<dbReference type="AlphaFoldDB" id="A0A4R2TPQ0"/>
<protein>
    <submittedName>
        <fullName evidence="1">DNA-binding FrmR family transcriptional regulator</fullName>
    </submittedName>
</protein>
<keyword evidence="1" id="KW-0238">DNA-binding</keyword>
<dbReference type="InterPro" id="IPR003735">
    <property type="entry name" value="Metal_Tscrpt_repr"/>
</dbReference>
<dbReference type="GO" id="GO:0003677">
    <property type="term" value="F:DNA binding"/>
    <property type="evidence" value="ECO:0007669"/>
    <property type="project" value="UniProtKB-KW"/>
</dbReference>
<accession>A0A4R2TPQ0</accession>
<dbReference type="CDD" id="cd10160">
    <property type="entry name" value="CsoR-like_DUF156_3"/>
    <property type="match status" value="1"/>
</dbReference>
<sequence>MRQCIDTKKVQSRIKKIEGQLRAISEMVDKDIPCEDILIQRNAAKSALHKVGQVVLEGHLQHCVRDGIEHGDADRTIAEFAKAVEHFSRMG</sequence>
<comment type="caution">
    <text evidence="1">The sequence shown here is derived from an EMBL/GenBank/DDBJ whole genome shotgun (WGS) entry which is preliminary data.</text>
</comment>
<dbReference type="InterPro" id="IPR038390">
    <property type="entry name" value="Metal_Tscrpt_repr_sf"/>
</dbReference>